<proteinExistence type="predicted"/>
<protein>
    <submittedName>
        <fullName evidence="1">Uncharacterized protein</fullName>
    </submittedName>
</protein>
<sequence length="103" mass="12303">MTYYDINFKKQFSKILHGMEQLIRYNYQRCIDLRTRSQQVKCTRKRRNERPELLMVGMSAANNSVCKIYARVAFREKEGEVFRLCNGDCMERTLNPSQNIVTR</sequence>
<gene>
    <name evidence="1" type="ORF">CHS0354_009260</name>
</gene>
<accession>A0AAE0SJ10</accession>
<name>A0AAE0SJ10_9BIVA</name>
<dbReference type="Proteomes" id="UP001195483">
    <property type="component" value="Unassembled WGS sequence"/>
</dbReference>
<reference evidence="1" key="3">
    <citation type="submission" date="2023-05" db="EMBL/GenBank/DDBJ databases">
        <authorList>
            <person name="Smith C.H."/>
        </authorList>
    </citation>
    <scope>NUCLEOTIDE SEQUENCE</scope>
    <source>
        <strain evidence="1">CHS0354</strain>
        <tissue evidence="1">Mantle</tissue>
    </source>
</reference>
<comment type="caution">
    <text evidence="1">The sequence shown here is derived from an EMBL/GenBank/DDBJ whole genome shotgun (WGS) entry which is preliminary data.</text>
</comment>
<dbReference type="AlphaFoldDB" id="A0AAE0SJ10"/>
<keyword evidence="2" id="KW-1185">Reference proteome</keyword>
<organism evidence="1 2">
    <name type="scientific">Potamilus streckersoni</name>
    <dbReference type="NCBI Taxonomy" id="2493646"/>
    <lineage>
        <taxon>Eukaryota</taxon>
        <taxon>Metazoa</taxon>
        <taxon>Spiralia</taxon>
        <taxon>Lophotrochozoa</taxon>
        <taxon>Mollusca</taxon>
        <taxon>Bivalvia</taxon>
        <taxon>Autobranchia</taxon>
        <taxon>Heteroconchia</taxon>
        <taxon>Palaeoheterodonta</taxon>
        <taxon>Unionida</taxon>
        <taxon>Unionoidea</taxon>
        <taxon>Unionidae</taxon>
        <taxon>Ambleminae</taxon>
        <taxon>Lampsilini</taxon>
        <taxon>Potamilus</taxon>
    </lineage>
</organism>
<evidence type="ECO:0000313" key="2">
    <source>
        <dbReference type="Proteomes" id="UP001195483"/>
    </source>
</evidence>
<dbReference type="EMBL" id="JAEAOA010000598">
    <property type="protein sequence ID" value="KAK3592812.1"/>
    <property type="molecule type" value="Genomic_DNA"/>
</dbReference>
<evidence type="ECO:0000313" key="1">
    <source>
        <dbReference type="EMBL" id="KAK3592812.1"/>
    </source>
</evidence>
<reference evidence="1" key="2">
    <citation type="journal article" date="2021" name="Genome Biol. Evol.">
        <title>Developing a high-quality reference genome for a parasitic bivalve with doubly uniparental inheritance (Bivalvia: Unionida).</title>
        <authorList>
            <person name="Smith C.H."/>
        </authorList>
    </citation>
    <scope>NUCLEOTIDE SEQUENCE</scope>
    <source>
        <strain evidence="1">CHS0354</strain>
        <tissue evidence="1">Mantle</tissue>
    </source>
</reference>
<reference evidence="1" key="1">
    <citation type="journal article" date="2021" name="Genome Biol. Evol.">
        <title>A High-Quality Reference Genome for a Parasitic Bivalve with Doubly Uniparental Inheritance (Bivalvia: Unionida).</title>
        <authorList>
            <person name="Smith C.H."/>
        </authorList>
    </citation>
    <scope>NUCLEOTIDE SEQUENCE</scope>
    <source>
        <strain evidence="1">CHS0354</strain>
    </source>
</reference>